<evidence type="ECO:0000313" key="2">
    <source>
        <dbReference type="Proteomes" id="UP000054845"/>
    </source>
</evidence>
<proteinExistence type="predicted"/>
<protein>
    <submittedName>
        <fullName evidence="1">Uncharacterized protein</fullName>
    </submittedName>
</protein>
<dbReference type="PANTHER" id="PTHR34286:SF1">
    <property type="entry name" value="TRANSMEMBRANE PROTEIN"/>
    <property type="match status" value="1"/>
</dbReference>
<dbReference type="AlphaFoldDB" id="A0A0P1BSG4"/>
<keyword evidence="2" id="KW-1185">Reference proteome</keyword>
<sequence length="85" mass="9883">MGGGARYPYPKEVWSPSGGWWSQPRNWRSNTAVCAAGIGIFSYFLWNYSVENESYHHVPAKWVPSMLWNSKLREAYEEQQKKNLA</sequence>
<evidence type="ECO:0000313" key="1">
    <source>
        <dbReference type="EMBL" id="CEH18859.1"/>
    </source>
</evidence>
<dbReference type="STRING" id="401625.A0A0P1BSG4"/>
<organism evidence="1 2">
    <name type="scientific">Ceraceosorus bombacis</name>
    <dbReference type="NCBI Taxonomy" id="401625"/>
    <lineage>
        <taxon>Eukaryota</taxon>
        <taxon>Fungi</taxon>
        <taxon>Dikarya</taxon>
        <taxon>Basidiomycota</taxon>
        <taxon>Ustilaginomycotina</taxon>
        <taxon>Exobasidiomycetes</taxon>
        <taxon>Ceraceosorales</taxon>
        <taxon>Ceraceosoraceae</taxon>
        <taxon>Ceraceosorus</taxon>
    </lineage>
</organism>
<dbReference type="Proteomes" id="UP000054845">
    <property type="component" value="Unassembled WGS sequence"/>
</dbReference>
<name>A0A0P1BSG4_9BASI</name>
<accession>A0A0P1BSG4</accession>
<dbReference type="OrthoDB" id="2100988at2759"/>
<dbReference type="EMBL" id="CCYA01000276">
    <property type="protein sequence ID" value="CEH18859.1"/>
    <property type="molecule type" value="Genomic_DNA"/>
</dbReference>
<dbReference type="PANTHER" id="PTHR34286">
    <property type="entry name" value="TRANSMEMBRANE PROTEIN"/>
    <property type="match status" value="1"/>
</dbReference>
<reference evidence="1 2" key="1">
    <citation type="submission" date="2014-09" db="EMBL/GenBank/DDBJ databases">
        <authorList>
            <person name="Magalhaes I.L.F."/>
            <person name="Oliveira U."/>
            <person name="Santos F.R."/>
            <person name="Vidigal T.H.D.A."/>
            <person name="Brescovit A.D."/>
            <person name="Santos A.J."/>
        </authorList>
    </citation>
    <scope>NUCLEOTIDE SEQUENCE [LARGE SCALE GENOMIC DNA]</scope>
</reference>